<evidence type="ECO:0000313" key="3">
    <source>
        <dbReference type="Proteomes" id="UP000197138"/>
    </source>
</evidence>
<reference evidence="1" key="2">
    <citation type="submission" date="2017-06" db="EMBL/GenBank/DDBJ databases">
        <title>The pomegranate genome and the genomics of punicalagin biosynthesis.</title>
        <authorList>
            <person name="Xu C."/>
        </authorList>
    </citation>
    <scope>NUCLEOTIDE SEQUENCE [LARGE SCALE GENOMIC DNA]</scope>
    <source>
        <tissue evidence="1">Fresh leaf</tissue>
    </source>
</reference>
<dbReference type="EMBL" id="PGOL01000317">
    <property type="protein sequence ID" value="PKI72709.1"/>
    <property type="molecule type" value="Genomic_DNA"/>
</dbReference>
<comment type="caution">
    <text evidence="1">The sequence shown here is derived from an EMBL/GenBank/DDBJ whole genome shotgun (WGS) entry which is preliminary data.</text>
</comment>
<evidence type="ECO:0000313" key="2">
    <source>
        <dbReference type="EMBL" id="PKI72709.1"/>
    </source>
</evidence>
<organism evidence="1 3">
    <name type="scientific">Punica granatum</name>
    <name type="common">Pomegranate</name>
    <dbReference type="NCBI Taxonomy" id="22663"/>
    <lineage>
        <taxon>Eukaryota</taxon>
        <taxon>Viridiplantae</taxon>
        <taxon>Streptophyta</taxon>
        <taxon>Embryophyta</taxon>
        <taxon>Tracheophyta</taxon>
        <taxon>Spermatophyta</taxon>
        <taxon>Magnoliopsida</taxon>
        <taxon>eudicotyledons</taxon>
        <taxon>Gunneridae</taxon>
        <taxon>Pentapetalae</taxon>
        <taxon>rosids</taxon>
        <taxon>malvids</taxon>
        <taxon>Myrtales</taxon>
        <taxon>Lythraceae</taxon>
        <taxon>Punica</taxon>
    </lineage>
</organism>
<evidence type="ECO:0008006" key="5">
    <source>
        <dbReference type="Google" id="ProtNLM"/>
    </source>
</evidence>
<protein>
    <recommendedName>
        <fullName evidence="5">Leucine-rich repeat-containing N-terminal plant-type domain-containing protein</fullName>
    </recommendedName>
</protein>
<dbReference type="Gene3D" id="3.80.10.10">
    <property type="entry name" value="Ribonuclease Inhibitor"/>
    <property type="match status" value="1"/>
</dbReference>
<dbReference type="Proteomes" id="UP000197138">
    <property type="component" value="Unassembled WGS sequence"/>
</dbReference>
<dbReference type="Proteomes" id="UP000233551">
    <property type="component" value="Unassembled WGS sequence"/>
</dbReference>
<proteinExistence type="predicted"/>
<reference evidence="3" key="1">
    <citation type="journal article" date="2017" name="Plant J.">
        <title>The pomegranate (Punica granatum L.) genome and the genomics of punicalagin biosynthesis.</title>
        <authorList>
            <person name="Qin G."/>
            <person name="Xu C."/>
            <person name="Ming R."/>
            <person name="Tang H."/>
            <person name="Guyot R."/>
            <person name="Kramer E.M."/>
            <person name="Hu Y."/>
            <person name="Yi X."/>
            <person name="Qi Y."/>
            <person name="Xu X."/>
            <person name="Gao Z."/>
            <person name="Pan H."/>
            <person name="Jian J."/>
            <person name="Tian Y."/>
            <person name="Yue Z."/>
            <person name="Xu Y."/>
        </authorList>
    </citation>
    <scope>NUCLEOTIDE SEQUENCE [LARGE SCALE GENOMIC DNA]</scope>
    <source>
        <strain evidence="3">cv. Dabenzi</strain>
    </source>
</reference>
<dbReference type="InterPro" id="IPR032675">
    <property type="entry name" value="LRR_dom_sf"/>
</dbReference>
<evidence type="ECO:0000313" key="1">
    <source>
        <dbReference type="EMBL" id="OWM65944.1"/>
    </source>
</evidence>
<name>A0A218VZE3_PUNGR</name>
<accession>A0A218VZE3</accession>
<dbReference type="AlphaFoldDB" id="A0A218VZE3"/>
<evidence type="ECO:0000313" key="4">
    <source>
        <dbReference type="Proteomes" id="UP000233551"/>
    </source>
</evidence>
<sequence length="93" mass="10512">MDDKRVGLLNLKAALNFPKCAALPTRRSDQEDCCRWEGVERNIINTTWVAGLRLSVKDYGLIWPWSLDASVFLPVEELQVLDLSWNNVLAGPV</sequence>
<dbReference type="EMBL" id="MTKT01005556">
    <property type="protein sequence ID" value="OWM65944.1"/>
    <property type="molecule type" value="Genomic_DNA"/>
</dbReference>
<reference evidence="2 4" key="3">
    <citation type="submission" date="2017-11" db="EMBL/GenBank/DDBJ databases">
        <title>De-novo sequencing of pomegranate (Punica granatum L.) genome.</title>
        <authorList>
            <person name="Akparov Z."/>
            <person name="Amiraslanov A."/>
            <person name="Hajiyeva S."/>
            <person name="Abbasov M."/>
            <person name="Kaur K."/>
            <person name="Hamwieh A."/>
            <person name="Solovyev V."/>
            <person name="Salamov A."/>
            <person name="Braich B."/>
            <person name="Kosarev P."/>
            <person name="Mahmoud A."/>
            <person name="Hajiyev E."/>
            <person name="Babayeva S."/>
            <person name="Izzatullayeva V."/>
            <person name="Mammadov A."/>
            <person name="Mammadov A."/>
            <person name="Sharifova S."/>
            <person name="Ojaghi J."/>
            <person name="Eynullazada K."/>
            <person name="Bayramov B."/>
            <person name="Abdulazimova A."/>
            <person name="Shahmuradov I."/>
        </authorList>
    </citation>
    <scope>NUCLEOTIDE SEQUENCE [LARGE SCALE GENOMIC DNA]</scope>
    <source>
        <strain evidence="2">AG2017</strain>
        <strain evidence="4">cv. AG2017</strain>
        <tissue evidence="2">Leaf</tissue>
    </source>
</reference>
<gene>
    <name evidence="1" type="ORF">CDL15_Pgr015369</name>
    <name evidence="2" type="ORF">CRG98_006917</name>
</gene>
<keyword evidence="4" id="KW-1185">Reference proteome</keyword>